<feature type="binding site" evidence="17">
    <location>
        <position position="369"/>
    </location>
    <ligand>
        <name>(6S)-NADPHX</name>
        <dbReference type="ChEBI" id="CHEBI:64076"/>
    </ligand>
</feature>
<organism evidence="22 23">
    <name type="scientific">Muricomes intestini</name>
    <dbReference type="NCBI Taxonomy" id="1796634"/>
    <lineage>
        <taxon>Bacteria</taxon>
        <taxon>Bacillati</taxon>
        <taxon>Bacillota</taxon>
        <taxon>Clostridia</taxon>
        <taxon>Lachnospirales</taxon>
        <taxon>Lachnospiraceae</taxon>
        <taxon>Muricomes</taxon>
    </lineage>
</organism>
<accession>A0A4R3KHI5</accession>
<dbReference type="InterPro" id="IPR030677">
    <property type="entry name" value="Nnr"/>
</dbReference>
<dbReference type="PIRSF" id="PIRSF017184">
    <property type="entry name" value="Nnr"/>
    <property type="match status" value="1"/>
</dbReference>
<comment type="function">
    <text evidence="17">Catalyzes the dehydration of the S-form of NAD(P)HX at the expense of ADP, which is converted to AMP. Together with NAD(P)HX epimerase, which catalyzes the epimerization of the S- and R-forms, the enzyme allows the repair of both epimers of NAD(P)HX, a damaged form of NAD(P)H that is a result of enzymatic or heat-dependent hydration.</text>
</comment>
<dbReference type="GO" id="GO:0052856">
    <property type="term" value="F:NAD(P)HX epimerase activity"/>
    <property type="evidence" value="ECO:0007669"/>
    <property type="project" value="UniProtKB-UniRule"/>
</dbReference>
<keyword evidence="9 18" id="KW-0630">Potassium</keyword>
<evidence type="ECO:0000256" key="4">
    <source>
        <dbReference type="ARBA" id="ARBA00009524"/>
    </source>
</evidence>
<dbReference type="OrthoDB" id="9806925at2"/>
<evidence type="ECO:0000256" key="5">
    <source>
        <dbReference type="ARBA" id="ARBA00022723"/>
    </source>
</evidence>
<evidence type="ECO:0000256" key="2">
    <source>
        <dbReference type="ARBA" id="ARBA00000909"/>
    </source>
</evidence>
<comment type="similarity">
    <text evidence="4 19">In the C-terminal section; belongs to the NnrD/CARKD family.</text>
</comment>
<dbReference type="Proteomes" id="UP000295726">
    <property type="component" value="Unassembled WGS sequence"/>
</dbReference>
<keyword evidence="13" id="KW-0511">Multifunctional enzyme</keyword>
<dbReference type="InterPro" id="IPR036652">
    <property type="entry name" value="YjeF_N_dom_sf"/>
</dbReference>
<dbReference type="PROSITE" id="PS01050">
    <property type="entry name" value="YJEF_C_2"/>
    <property type="match status" value="1"/>
</dbReference>
<feature type="binding site" evidence="18">
    <location>
        <position position="153"/>
    </location>
    <ligand>
        <name>(6S)-NADPHX</name>
        <dbReference type="ChEBI" id="CHEBI:64076"/>
    </ligand>
</feature>
<dbReference type="CDD" id="cd01171">
    <property type="entry name" value="YXKO-related"/>
    <property type="match status" value="1"/>
</dbReference>
<protein>
    <recommendedName>
        <fullName evidence="19">Bifunctional NAD(P)H-hydrate repair enzyme</fullName>
    </recommendedName>
    <alternativeName>
        <fullName evidence="19">Nicotinamide nucleotide repair protein</fullName>
    </alternativeName>
    <domain>
        <recommendedName>
            <fullName evidence="19">ADP-dependent (S)-NAD(P)H-hydrate dehydratase</fullName>
            <ecNumber evidence="19">4.2.1.136</ecNumber>
        </recommendedName>
        <alternativeName>
            <fullName evidence="19">ADP-dependent NAD(P)HX dehydratase</fullName>
        </alternativeName>
    </domain>
    <domain>
        <recommendedName>
            <fullName evidence="19">NAD(P)H-hydrate epimerase</fullName>
            <ecNumber evidence="19">5.1.99.6</ecNumber>
        </recommendedName>
    </domain>
</protein>
<evidence type="ECO:0000313" key="23">
    <source>
        <dbReference type="Proteomes" id="UP000295726"/>
    </source>
</evidence>
<name>A0A4R3KHI5_9FIRM</name>
<feature type="domain" description="YjeF N-terminal" evidence="21">
    <location>
        <begin position="10"/>
        <end position="210"/>
    </location>
</feature>
<evidence type="ECO:0000256" key="13">
    <source>
        <dbReference type="ARBA" id="ARBA00023268"/>
    </source>
</evidence>
<keyword evidence="7 17" id="KW-0067">ATP-binding</keyword>
<feature type="domain" description="YjeF C-terminal" evidence="20">
    <location>
        <begin position="220"/>
        <end position="495"/>
    </location>
</feature>
<dbReference type="PROSITE" id="PS51383">
    <property type="entry name" value="YJEF_C_3"/>
    <property type="match status" value="1"/>
</dbReference>
<evidence type="ECO:0000256" key="3">
    <source>
        <dbReference type="ARBA" id="ARBA00006001"/>
    </source>
</evidence>
<comment type="subunit">
    <text evidence="17">Homotetramer.</text>
</comment>
<dbReference type="EC" id="5.1.99.6" evidence="19"/>
<dbReference type="InterPro" id="IPR004443">
    <property type="entry name" value="YjeF_N_dom"/>
</dbReference>
<comment type="cofactor">
    <cofactor evidence="18 19">
        <name>K(+)</name>
        <dbReference type="ChEBI" id="CHEBI:29103"/>
    </cofactor>
    <text evidence="18 19">Binds 1 potassium ion per subunit.</text>
</comment>
<evidence type="ECO:0000256" key="14">
    <source>
        <dbReference type="ARBA" id="ARBA00025153"/>
    </source>
</evidence>
<dbReference type="AlphaFoldDB" id="A0A4R3KHI5"/>
<dbReference type="GO" id="GO:0046496">
    <property type="term" value="P:nicotinamide nucleotide metabolic process"/>
    <property type="evidence" value="ECO:0007669"/>
    <property type="project" value="UniProtKB-UniRule"/>
</dbReference>
<feature type="binding site" evidence="17">
    <location>
        <position position="318"/>
    </location>
    <ligand>
        <name>(6S)-NADPHX</name>
        <dbReference type="ChEBI" id="CHEBI:64076"/>
    </ligand>
</feature>
<keyword evidence="5 18" id="KW-0479">Metal-binding</keyword>
<keyword evidence="11 18" id="KW-0413">Isomerase</keyword>
<comment type="catalytic activity">
    <reaction evidence="2 18 19">
        <text>(6R)-NADPHX = (6S)-NADPHX</text>
        <dbReference type="Rhea" id="RHEA:32227"/>
        <dbReference type="ChEBI" id="CHEBI:64076"/>
        <dbReference type="ChEBI" id="CHEBI:64077"/>
        <dbReference type="EC" id="5.1.99.6"/>
    </reaction>
</comment>
<feature type="binding site" evidence="17">
    <location>
        <position position="255"/>
    </location>
    <ligand>
        <name>(6S)-NADPHX</name>
        <dbReference type="ChEBI" id="CHEBI:64076"/>
    </ligand>
</feature>
<evidence type="ECO:0000256" key="1">
    <source>
        <dbReference type="ARBA" id="ARBA00000013"/>
    </source>
</evidence>
<keyword evidence="8 17" id="KW-0521">NADP</keyword>
<gene>
    <name evidence="18" type="primary">nnrE</name>
    <name evidence="17" type="synonym">nnrD</name>
    <name evidence="22" type="ORF">EDD59_101254</name>
</gene>
<dbReference type="PANTHER" id="PTHR12592">
    <property type="entry name" value="ATP-DEPENDENT (S)-NAD(P)H-HYDRATE DEHYDRATASE FAMILY MEMBER"/>
    <property type="match status" value="1"/>
</dbReference>
<dbReference type="PANTHER" id="PTHR12592:SF0">
    <property type="entry name" value="ATP-DEPENDENT (S)-NAD(P)H-HYDRATE DEHYDRATASE"/>
    <property type="match status" value="1"/>
</dbReference>
<dbReference type="NCBIfam" id="TIGR00197">
    <property type="entry name" value="yjeF_nterm"/>
    <property type="match status" value="1"/>
</dbReference>
<comment type="caution">
    <text evidence="22">The sequence shown here is derived from an EMBL/GenBank/DDBJ whole genome shotgun (WGS) entry which is preliminary data.</text>
</comment>
<keyword evidence="6 17" id="KW-0547">Nucleotide-binding</keyword>
<dbReference type="SUPFAM" id="SSF64153">
    <property type="entry name" value="YjeF N-terminal domain-like"/>
    <property type="match status" value="1"/>
</dbReference>
<comment type="catalytic activity">
    <reaction evidence="1 18 19">
        <text>(6R)-NADHX = (6S)-NADHX</text>
        <dbReference type="Rhea" id="RHEA:32215"/>
        <dbReference type="ChEBI" id="CHEBI:64074"/>
        <dbReference type="ChEBI" id="CHEBI:64075"/>
        <dbReference type="EC" id="5.1.99.6"/>
    </reaction>
</comment>
<comment type="similarity">
    <text evidence="17">Belongs to the NnrD/CARKD family.</text>
</comment>
<feature type="binding site" evidence="17">
    <location>
        <position position="436"/>
    </location>
    <ligand>
        <name>(6S)-NADPHX</name>
        <dbReference type="ChEBI" id="CHEBI:64076"/>
    </ligand>
</feature>
<dbReference type="Pfam" id="PF01256">
    <property type="entry name" value="Carb_kinase"/>
    <property type="match status" value="1"/>
</dbReference>
<evidence type="ECO:0000256" key="9">
    <source>
        <dbReference type="ARBA" id="ARBA00022958"/>
    </source>
</evidence>
<feature type="binding site" evidence="17">
    <location>
        <position position="435"/>
    </location>
    <ligand>
        <name>AMP</name>
        <dbReference type="ChEBI" id="CHEBI:456215"/>
    </ligand>
</feature>
<feature type="binding site" evidence="18">
    <location>
        <begin position="124"/>
        <end position="130"/>
    </location>
    <ligand>
        <name>(6S)-NADPHX</name>
        <dbReference type="ChEBI" id="CHEBI:64076"/>
    </ligand>
</feature>
<evidence type="ECO:0000256" key="10">
    <source>
        <dbReference type="ARBA" id="ARBA00023027"/>
    </source>
</evidence>
<dbReference type="PROSITE" id="PS51385">
    <property type="entry name" value="YJEF_N"/>
    <property type="match status" value="1"/>
</dbReference>
<dbReference type="Gene3D" id="3.40.50.10260">
    <property type="entry name" value="YjeF N-terminal domain"/>
    <property type="match status" value="1"/>
</dbReference>
<dbReference type="GO" id="GO:0005524">
    <property type="term" value="F:ATP binding"/>
    <property type="evidence" value="ECO:0007669"/>
    <property type="project" value="UniProtKB-UniRule"/>
</dbReference>
<dbReference type="RefSeq" id="WP_132378081.1">
    <property type="nucleotide sequence ID" value="NZ_DAIPCY010000001.1"/>
</dbReference>
<keyword evidence="10 17" id="KW-0520">NAD</keyword>
<keyword evidence="23" id="KW-1185">Reference proteome</keyword>
<evidence type="ECO:0000256" key="17">
    <source>
        <dbReference type="HAMAP-Rule" id="MF_01965"/>
    </source>
</evidence>
<feature type="binding site" evidence="18">
    <location>
        <begin position="58"/>
        <end position="62"/>
    </location>
    <ligand>
        <name>(6S)-NADPHX</name>
        <dbReference type="ChEBI" id="CHEBI:64076"/>
    </ligand>
</feature>
<dbReference type="HAMAP" id="MF_01966">
    <property type="entry name" value="NADHX_epimerase"/>
    <property type="match status" value="1"/>
</dbReference>
<sequence length="501" mass="54334">MRYLPTGEWMQKADRYTIQEIGIPSMVLMERAALKTVNIMERKQVNLDKTLVVCGSGNNGGDGFAIARLLKEKGYEVTVSFIGREASMSEDCRQQLKIAEKCGVSIVTSIKREEYTSVVDAVFGVGLNRDIAGTYRENIEKMNHLPGQKVAVDIPSGICSATGKVLGTAFSADLTVTFACEKLGCILYPGHVYAGESVVADIGISRKIFEKDSSVCYTFDETDLPKLLPVRKPDSHKGTYGKVLMITGSSGMAGAAYLSAKAAYITGAGLVQIYTAKENRGILQQLLPEAIISTYTEYDVENLHRLLGWADVVCIGCGLGRTDISEKLVIETVKSTKTPCVVDADALYVLGRHMELLKGQEWPFVLTPHMKEMTGLLGCAVQELQEKRFEKIRTFTEQYGVVCALKDARTLVSKMHRQIFVNIAGNSSLAKAGSGDVLAGVIAGLMAQGLDCYEAAVCGVYLHACGGDEAREAKCSYSTLAEDLITGIGTCIKKTEEKMAK</sequence>
<dbReference type="Gene3D" id="3.40.1190.20">
    <property type="match status" value="1"/>
</dbReference>
<dbReference type="InterPro" id="IPR017953">
    <property type="entry name" value="Carbohydrate_kinase_pred_CS"/>
</dbReference>
<evidence type="ECO:0000259" key="20">
    <source>
        <dbReference type="PROSITE" id="PS51383"/>
    </source>
</evidence>
<evidence type="ECO:0000256" key="18">
    <source>
        <dbReference type="HAMAP-Rule" id="MF_01966"/>
    </source>
</evidence>
<dbReference type="InterPro" id="IPR029056">
    <property type="entry name" value="Ribokinase-like"/>
</dbReference>
<feature type="binding site" evidence="17">
    <location>
        <begin position="406"/>
        <end position="410"/>
    </location>
    <ligand>
        <name>AMP</name>
        <dbReference type="ChEBI" id="CHEBI:456215"/>
    </ligand>
</feature>
<reference evidence="22 23" key="1">
    <citation type="submission" date="2019-03" db="EMBL/GenBank/DDBJ databases">
        <title>Genomic Encyclopedia of Type Strains, Phase IV (KMG-IV): sequencing the most valuable type-strain genomes for metagenomic binning, comparative biology and taxonomic classification.</title>
        <authorList>
            <person name="Goeker M."/>
        </authorList>
    </citation>
    <scope>NUCLEOTIDE SEQUENCE [LARGE SCALE GENOMIC DNA]</scope>
    <source>
        <strain evidence="22 23">DSM 29489</strain>
    </source>
</reference>
<evidence type="ECO:0000256" key="19">
    <source>
        <dbReference type="PIRNR" id="PIRNR017184"/>
    </source>
</evidence>
<evidence type="ECO:0000256" key="12">
    <source>
        <dbReference type="ARBA" id="ARBA00023239"/>
    </source>
</evidence>
<evidence type="ECO:0000313" key="22">
    <source>
        <dbReference type="EMBL" id="TCS82843.1"/>
    </source>
</evidence>
<comment type="similarity">
    <text evidence="3 19">In the N-terminal section; belongs to the NnrE/AIBP family.</text>
</comment>
<comment type="catalytic activity">
    <reaction evidence="16 17 19">
        <text>(6S)-NADPHX + ADP = AMP + phosphate + NADPH + H(+)</text>
        <dbReference type="Rhea" id="RHEA:32235"/>
        <dbReference type="ChEBI" id="CHEBI:15378"/>
        <dbReference type="ChEBI" id="CHEBI:43474"/>
        <dbReference type="ChEBI" id="CHEBI:57783"/>
        <dbReference type="ChEBI" id="CHEBI:64076"/>
        <dbReference type="ChEBI" id="CHEBI:456215"/>
        <dbReference type="ChEBI" id="CHEBI:456216"/>
        <dbReference type="EC" id="4.2.1.136"/>
    </reaction>
</comment>
<evidence type="ECO:0000256" key="11">
    <source>
        <dbReference type="ARBA" id="ARBA00023235"/>
    </source>
</evidence>
<evidence type="ECO:0000256" key="6">
    <source>
        <dbReference type="ARBA" id="ARBA00022741"/>
    </source>
</evidence>
<dbReference type="SUPFAM" id="SSF53613">
    <property type="entry name" value="Ribokinase-like"/>
    <property type="match status" value="1"/>
</dbReference>
<feature type="binding site" evidence="18">
    <location>
        <position position="59"/>
    </location>
    <ligand>
        <name>K(+)</name>
        <dbReference type="ChEBI" id="CHEBI:29103"/>
    </ligand>
</feature>
<evidence type="ECO:0000259" key="21">
    <source>
        <dbReference type="PROSITE" id="PS51385"/>
    </source>
</evidence>
<feature type="binding site" evidence="18">
    <location>
        <position position="120"/>
    </location>
    <ligand>
        <name>K(+)</name>
        <dbReference type="ChEBI" id="CHEBI:29103"/>
    </ligand>
</feature>
<dbReference type="EC" id="4.2.1.136" evidence="19"/>
<dbReference type="NCBIfam" id="TIGR00196">
    <property type="entry name" value="yjeF_cterm"/>
    <property type="match status" value="1"/>
</dbReference>
<evidence type="ECO:0000256" key="15">
    <source>
        <dbReference type="ARBA" id="ARBA00048238"/>
    </source>
</evidence>
<dbReference type="Pfam" id="PF03853">
    <property type="entry name" value="YjeF_N"/>
    <property type="match status" value="1"/>
</dbReference>
<comment type="cofactor">
    <cofactor evidence="17">
        <name>Mg(2+)</name>
        <dbReference type="ChEBI" id="CHEBI:18420"/>
    </cofactor>
</comment>
<feature type="binding site" evidence="18">
    <location>
        <position position="156"/>
    </location>
    <ligand>
        <name>K(+)</name>
        <dbReference type="ChEBI" id="CHEBI:29103"/>
    </ligand>
</feature>
<dbReference type="EMBL" id="SLZZ01000001">
    <property type="protein sequence ID" value="TCS82843.1"/>
    <property type="molecule type" value="Genomic_DNA"/>
</dbReference>
<comment type="function">
    <text evidence="18">Catalyzes the epimerization of the S- and R-forms of NAD(P)HX, a damaged form of NAD(P)H that is a result of enzymatic or heat-dependent hydration. This is a prerequisite for the S-specific NAD(P)H-hydrate dehydratase to allow the repair of both epimers of NAD(P)HX.</text>
</comment>
<keyword evidence="12 17" id="KW-0456">Lyase</keyword>
<comment type="function">
    <text evidence="14 19">Bifunctional enzyme that catalyzes the epimerization of the S- and R-forms of NAD(P)HX and the dehydration of the S-form of NAD(P)HX at the expense of ADP, which is converted to AMP. This allows the repair of both epimers of NAD(P)HX, a damaged form of NAD(P)H that is a result of enzymatic or heat-dependent hydration.</text>
</comment>
<dbReference type="GO" id="GO:0046872">
    <property type="term" value="F:metal ion binding"/>
    <property type="evidence" value="ECO:0007669"/>
    <property type="project" value="UniProtKB-UniRule"/>
</dbReference>
<evidence type="ECO:0000256" key="8">
    <source>
        <dbReference type="ARBA" id="ARBA00022857"/>
    </source>
</evidence>
<comment type="similarity">
    <text evidence="18">Belongs to the NnrE/AIBP family.</text>
</comment>
<evidence type="ECO:0000256" key="7">
    <source>
        <dbReference type="ARBA" id="ARBA00022840"/>
    </source>
</evidence>
<comment type="catalytic activity">
    <reaction evidence="15 17 19">
        <text>(6S)-NADHX + ADP = AMP + phosphate + NADH + H(+)</text>
        <dbReference type="Rhea" id="RHEA:32223"/>
        <dbReference type="ChEBI" id="CHEBI:15378"/>
        <dbReference type="ChEBI" id="CHEBI:43474"/>
        <dbReference type="ChEBI" id="CHEBI:57945"/>
        <dbReference type="ChEBI" id="CHEBI:64074"/>
        <dbReference type="ChEBI" id="CHEBI:456215"/>
        <dbReference type="ChEBI" id="CHEBI:456216"/>
        <dbReference type="EC" id="4.2.1.136"/>
    </reaction>
</comment>
<proteinExistence type="inferred from homology"/>
<feature type="binding site" evidence="18">
    <location>
        <position position="135"/>
    </location>
    <ligand>
        <name>(6S)-NADPHX</name>
        <dbReference type="ChEBI" id="CHEBI:64076"/>
    </ligand>
</feature>
<dbReference type="GO" id="GO:0052855">
    <property type="term" value="F:ADP-dependent NAD(P)H-hydrate dehydratase activity"/>
    <property type="evidence" value="ECO:0007669"/>
    <property type="project" value="UniProtKB-UniRule"/>
</dbReference>
<evidence type="ECO:0000256" key="16">
    <source>
        <dbReference type="ARBA" id="ARBA00049209"/>
    </source>
</evidence>
<dbReference type="GO" id="GO:0110051">
    <property type="term" value="P:metabolite repair"/>
    <property type="evidence" value="ECO:0007669"/>
    <property type="project" value="TreeGrafter"/>
</dbReference>
<dbReference type="InterPro" id="IPR000631">
    <property type="entry name" value="CARKD"/>
</dbReference>
<dbReference type="HAMAP" id="MF_01965">
    <property type="entry name" value="NADHX_dehydratase"/>
    <property type="match status" value="1"/>
</dbReference>